<dbReference type="RefSeq" id="WP_008729073.1">
    <property type="nucleotide sequence ID" value="NZ_BAABXQ010000006.1"/>
</dbReference>
<dbReference type="Pfam" id="PF14594">
    <property type="entry name" value="Sipho_Gp37"/>
    <property type="match status" value="1"/>
</dbReference>
<protein>
    <recommendedName>
        <fullName evidence="1">Gp28/Gp37-like domain-containing protein</fullName>
    </recommendedName>
</protein>
<dbReference type="InterPro" id="IPR029432">
    <property type="entry name" value="Gp28/Gp37-like_dom"/>
</dbReference>
<sequence>MELVIADRDMRKLGIVETASVIWVSRYYDIGDFEIYIAMDQKVRELLRKDFYVIRYDDPYVGIIEDIDITDDGEQEYLQVTGRFAESLLTRRIVYDQTQISGTVESGLISIIKNNITDPKIMSRKIEQIGIAAPKGMKERMDAQYTGDEIADIIISVCQANGLGFRMPLDKGRFMFELYKGKDRSYAQDTNPYVVFSDENDNLVSSEYKEVNSQHKNFALVAGEGEGSKRRKMPVGRASGIDRREMFVDARDISSNDGEVSDIDYSNALSERGYEKLGEVSMTKAFGGEVSMNVNYQYKKDYYLGDVVTIENARWGMSINSRIIEVMESEDETGYLVTPTFGA</sequence>
<feature type="domain" description="Gp28/Gp37-like" evidence="1">
    <location>
        <begin position="4"/>
        <end position="342"/>
    </location>
</feature>
<reference evidence="2" key="1">
    <citation type="submission" date="2019-11" db="EMBL/GenBank/DDBJ databases">
        <authorList>
            <person name="Feng L."/>
        </authorList>
    </citation>
    <scope>NUCLEOTIDE SEQUENCE</scope>
    <source>
        <strain evidence="2">CinnocuumLFYP12</strain>
    </source>
</reference>
<organism evidence="2">
    <name type="scientific">Clostridium innocuum</name>
    <dbReference type="NCBI Taxonomy" id="1522"/>
    <lineage>
        <taxon>Bacteria</taxon>
        <taxon>Bacillati</taxon>
        <taxon>Bacillota</taxon>
        <taxon>Clostridia</taxon>
        <taxon>Eubacteriales</taxon>
        <taxon>Clostridiaceae</taxon>
        <taxon>Clostridium</taxon>
    </lineage>
</organism>
<evidence type="ECO:0000259" key="1">
    <source>
        <dbReference type="Pfam" id="PF14594"/>
    </source>
</evidence>
<evidence type="ECO:0000313" key="2">
    <source>
        <dbReference type="EMBL" id="VYT52429.1"/>
    </source>
</evidence>
<gene>
    <name evidence="2" type="ORF">CILFYP12_04282</name>
</gene>
<dbReference type="AlphaFoldDB" id="A0A6N2XDE3"/>
<dbReference type="EMBL" id="CACRTE010000058">
    <property type="protein sequence ID" value="VYT52429.1"/>
    <property type="molecule type" value="Genomic_DNA"/>
</dbReference>
<accession>A0A6N2XDE3</accession>
<proteinExistence type="predicted"/>
<name>A0A6N2XDE3_CLOIN</name>